<keyword evidence="2" id="KW-0472">Membrane</keyword>
<proteinExistence type="predicted"/>
<protein>
    <submittedName>
        <fullName evidence="3">Uncharacterized protein</fullName>
    </submittedName>
</protein>
<keyword evidence="2" id="KW-1133">Transmembrane helix</keyword>
<keyword evidence="2" id="KW-0812">Transmembrane</keyword>
<evidence type="ECO:0000313" key="3">
    <source>
        <dbReference type="EMBL" id="QSB16167.1"/>
    </source>
</evidence>
<accession>A0A895YEE5</accession>
<evidence type="ECO:0000313" key="4">
    <source>
        <dbReference type="Proteomes" id="UP000662857"/>
    </source>
</evidence>
<keyword evidence="4" id="KW-1185">Reference proteome</keyword>
<dbReference type="RefSeq" id="WP_239678371.1">
    <property type="nucleotide sequence ID" value="NZ_CP070499.1"/>
</dbReference>
<sequence>MTVPSAFLLGWAVFLAASVLLFVLMGVIAWAQHRREVPSRARRLAEAAEWAEHAAAVTDRVQQAADRTSSAQAELAVAEAERAAAWQELEQAEAAHAAAVERYREVSGRVEGPKLAGPDSVVAHAALAAYRRGDLSQEQLWRVWSWGAGGGSELAEPERDVQALRTALRIAHLRYQAAAHRERTALAELGVADVESRVLAEEVATAADHAGWHDSRDEQRSFQNQ</sequence>
<name>A0A895YEE5_9ACTN</name>
<gene>
    <name evidence="3" type="ORF">JQS43_07670</name>
</gene>
<dbReference type="AlphaFoldDB" id="A0A895YEE5"/>
<dbReference type="Proteomes" id="UP000662857">
    <property type="component" value="Chromosome"/>
</dbReference>
<evidence type="ECO:0000256" key="1">
    <source>
        <dbReference type="SAM" id="Coils"/>
    </source>
</evidence>
<reference evidence="3" key="1">
    <citation type="submission" date="2021-02" db="EMBL/GenBank/DDBJ databases">
        <title>Natrosporangium hydrolyticum gen. nov., sp. nov, a haloalkaliphilic actinobacterium from a soda solonchak soil.</title>
        <authorList>
            <person name="Sorokin D.Y."/>
            <person name="Khijniak T.V."/>
            <person name="Zakharycheva A.P."/>
            <person name="Boueva O.V."/>
            <person name="Ariskina E.V."/>
            <person name="Hahnke R.L."/>
            <person name="Bunk B."/>
            <person name="Sproer C."/>
            <person name="Schumann P."/>
            <person name="Evtushenko L.I."/>
            <person name="Kublanov I.V."/>
        </authorList>
    </citation>
    <scope>NUCLEOTIDE SEQUENCE</scope>
    <source>
        <strain evidence="3">DSM 106523</strain>
    </source>
</reference>
<dbReference type="KEGG" id="nhy:JQS43_07670"/>
<organism evidence="3 4">
    <name type="scientific">Natronosporangium hydrolyticum</name>
    <dbReference type="NCBI Taxonomy" id="2811111"/>
    <lineage>
        <taxon>Bacteria</taxon>
        <taxon>Bacillati</taxon>
        <taxon>Actinomycetota</taxon>
        <taxon>Actinomycetes</taxon>
        <taxon>Micromonosporales</taxon>
        <taxon>Micromonosporaceae</taxon>
        <taxon>Natronosporangium</taxon>
    </lineage>
</organism>
<dbReference type="EMBL" id="CP070499">
    <property type="protein sequence ID" value="QSB16167.1"/>
    <property type="molecule type" value="Genomic_DNA"/>
</dbReference>
<feature type="transmembrane region" description="Helical" evidence="2">
    <location>
        <begin position="6"/>
        <end position="31"/>
    </location>
</feature>
<feature type="coiled-coil region" evidence="1">
    <location>
        <begin position="61"/>
        <end position="95"/>
    </location>
</feature>
<evidence type="ECO:0000256" key="2">
    <source>
        <dbReference type="SAM" id="Phobius"/>
    </source>
</evidence>
<keyword evidence="1" id="KW-0175">Coiled coil</keyword>